<dbReference type="PANTHER" id="PTHR35046:SF21">
    <property type="entry name" value="RETROTRANSPOSON GAG DOMAIN-CONTAINING PROTEIN-RELATED"/>
    <property type="match status" value="1"/>
</dbReference>
<dbReference type="Proteomes" id="UP001443914">
    <property type="component" value="Unassembled WGS sequence"/>
</dbReference>
<keyword evidence="1" id="KW-0862">Zinc</keyword>
<feature type="compositionally biased region" description="Polar residues" evidence="2">
    <location>
        <begin position="261"/>
        <end position="272"/>
    </location>
</feature>
<accession>A0AAW1JKP2</accession>
<dbReference type="GO" id="GO:0003676">
    <property type="term" value="F:nucleic acid binding"/>
    <property type="evidence" value="ECO:0007669"/>
    <property type="project" value="InterPro"/>
</dbReference>
<feature type="region of interest" description="Disordered" evidence="2">
    <location>
        <begin position="261"/>
        <end position="292"/>
    </location>
</feature>
<protein>
    <recommendedName>
        <fullName evidence="3">CCHC-type domain-containing protein</fullName>
    </recommendedName>
</protein>
<dbReference type="CDD" id="cd00303">
    <property type="entry name" value="retropepsin_like"/>
    <property type="match status" value="1"/>
</dbReference>
<dbReference type="SUPFAM" id="SSF57756">
    <property type="entry name" value="Retrovirus zinc finger-like domains"/>
    <property type="match status" value="1"/>
</dbReference>
<reference evidence="4" key="1">
    <citation type="submission" date="2024-03" db="EMBL/GenBank/DDBJ databases">
        <title>WGS assembly of Saponaria officinalis var. Norfolk2.</title>
        <authorList>
            <person name="Jenkins J."/>
            <person name="Shu S."/>
            <person name="Grimwood J."/>
            <person name="Barry K."/>
            <person name="Goodstein D."/>
            <person name="Schmutz J."/>
            <person name="Leebens-Mack J."/>
            <person name="Osbourn A."/>
        </authorList>
    </citation>
    <scope>NUCLEOTIDE SEQUENCE [LARGE SCALE GENOMIC DNA]</scope>
    <source>
        <strain evidence="4">JIC</strain>
    </source>
</reference>
<dbReference type="Gene3D" id="4.10.60.10">
    <property type="entry name" value="Zinc finger, CCHC-type"/>
    <property type="match status" value="1"/>
</dbReference>
<dbReference type="Pfam" id="PF03732">
    <property type="entry name" value="Retrotrans_gag"/>
    <property type="match status" value="1"/>
</dbReference>
<dbReference type="Gene3D" id="2.40.70.10">
    <property type="entry name" value="Acid Proteases"/>
    <property type="match status" value="1"/>
</dbReference>
<name>A0AAW1JKP2_SAPOF</name>
<dbReference type="InterPro" id="IPR001878">
    <property type="entry name" value="Znf_CCHC"/>
</dbReference>
<feature type="domain" description="CCHC-type" evidence="3">
    <location>
        <begin position="311"/>
        <end position="327"/>
    </location>
</feature>
<proteinExistence type="predicted"/>
<dbReference type="EMBL" id="JBDFQZ010000007">
    <property type="protein sequence ID" value="KAK9704714.1"/>
    <property type="molecule type" value="Genomic_DNA"/>
</dbReference>
<keyword evidence="5" id="KW-1185">Reference proteome</keyword>
<gene>
    <name evidence="4" type="ORF">RND81_07G006900</name>
</gene>
<keyword evidence="1" id="KW-0863">Zinc-finger</keyword>
<dbReference type="PROSITE" id="PS50158">
    <property type="entry name" value="ZF_CCHC"/>
    <property type="match status" value="1"/>
</dbReference>
<evidence type="ECO:0000313" key="4">
    <source>
        <dbReference type="EMBL" id="KAK9704714.1"/>
    </source>
</evidence>
<evidence type="ECO:0000313" key="5">
    <source>
        <dbReference type="Proteomes" id="UP001443914"/>
    </source>
</evidence>
<dbReference type="InterPro" id="IPR036875">
    <property type="entry name" value="Znf_CCHC_sf"/>
</dbReference>
<dbReference type="GO" id="GO:0008270">
    <property type="term" value="F:zinc ion binding"/>
    <property type="evidence" value="ECO:0007669"/>
    <property type="project" value="UniProtKB-KW"/>
</dbReference>
<organism evidence="4 5">
    <name type="scientific">Saponaria officinalis</name>
    <name type="common">Common soapwort</name>
    <name type="synonym">Lychnis saponaria</name>
    <dbReference type="NCBI Taxonomy" id="3572"/>
    <lineage>
        <taxon>Eukaryota</taxon>
        <taxon>Viridiplantae</taxon>
        <taxon>Streptophyta</taxon>
        <taxon>Embryophyta</taxon>
        <taxon>Tracheophyta</taxon>
        <taxon>Spermatophyta</taxon>
        <taxon>Magnoliopsida</taxon>
        <taxon>eudicotyledons</taxon>
        <taxon>Gunneridae</taxon>
        <taxon>Pentapetalae</taxon>
        <taxon>Caryophyllales</taxon>
        <taxon>Caryophyllaceae</taxon>
        <taxon>Caryophylleae</taxon>
        <taxon>Saponaria</taxon>
    </lineage>
</organism>
<keyword evidence="1" id="KW-0479">Metal-binding</keyword>
<feature type="region of interest" description="Disordered" evidence="2">
    <location>
        <begin position="29"/>
        <end position="67"/>
    </location>
</feature>
<feature type="compositionally biased region" description="Low complexity" evidence="2">
    <location>
        <begin position="279"/>
        <end position="290"/>
    </location>
</feature>
<dbReference type="InterPro" id="IPR021109">
    <property type="entry name" value="Peptidase_aspartic_dom_sf"/>
</dbReference>
<dbReference type="Pfam" id="PF00098">
    <property type="entry name" value="zf-CCHC"/>
    <property type="match status" value="1"/>
</dbReference>
<evidence type="ECO:0000256" key="1">
    <source>
        <dbReference type="PROSITE-ProRule" id="PRU00047"/>
    </source>
</evidence>
<comment type="caution">
    <text evidence="4">The sequence shown here is derived from an EMBL/GenBank/DDBJ whole genome shotgun (WGS) entry which is preliminary data.</text>
</comment>
<evidence type="ECO:0000259" key="3">
    <source>
        <dbReference type="PROSITE" id="PS50158"/>
    </source>
</evidence>
<sequence>MSEERLATIEQRMKDFARTMTTVMNTLNATVENDQQPPPRGRAQQGRGRGGGRGHFLGFREREQDEPLEEFNSDSEESMVGALQGNHNKDLKVEIPDFVGSLNPEDLLDWIRVIERVFEFKGYSDARSFKVATLKLKGYSSLWYENLKNQRRREGKEPIKSWSKLKKKLKERFIPRDYTQDYIRLTQLKQDQQPLESYLRDFEQITLQCEMNEKPEQKIARFVEGLDTHLANRVRMQQVWSFDEAVNLALRVEKMGKGCASNSKLTTKTVPSKPSFGVTPNEPTPTTKTNTLDKGKTVETTTAKRTVPLKKCYQCQGYGHFAKECPSTRALSTLEVVQWGEDEILVYEEEEEVKESEEIDIVMPDAGLSLVTWRVMHTHHQPLETDQRQQIFRSRCTIKGRVCNLIIDRGSCTNVASSTLIEKLSLPTLDHPNPYKLRWLNKGVEVRVDKQSLVPFSIGKNYVDEALCDILPMDACHLLLGRPWEYDRDSVHHGKDNTYTFKFGSRKIILSPLPPTLKLSPTPSMLESSKEVLMINEAEMMQDLKGNEDVYLLVVRNVNEKQGYGLPLEVQPLLESYGDVFPSELPSGLPPLRGIEHQIDFVPGATLPNKAAYRSDPKATQELHTKLKIL</sequence>
<evidence type="ECO:0000256" key="2">
    <source>
        <dbReference type="SAM" id="MobiDB-lite"/>
    </source>
</evidence>
<dbReference type="InterPro" id="IPR005162">
    <property type="entry name" value="Retrotrans_gag_dom"/>
</dbReference>
<dbReference type="SMART" id="SM00343">
    <property type="entry name" value="ZnF_C2HC"/>
    <property type="match status" value="1"/>
</dbReference>
<dbReference type="AlphaFoldDB" id="A0AAW1JKP2"/>
<dbReference type="PANTHER" id="PTHR35046">
    <property type="entry name" value="ZINC KNUCKLE (CCHC-TYPE) FAMILY PROTEIN"/>
    <property type="match status" value="1"/>
</dbReference>